<feature type="compositionally biased region" description="Basic and acidic residues" evidence="1">
    <location>
        <begin position="11"/>
        <end position="20"/>
    </location>
</feature>
<proteinExistence type="predicted"/>
<gene>
    <name evidence="2" type="ORF">P43SY_000093</name>
</gene>
<accession>A0AAD5Q296</accession>
<dbReference type="EMBL" id="JAKCXM010000641">
    <property type="protein sequence ID" value="KAJ0392408.1"/>
    <property type="molecule type" value="Genomic_DNA"/>
</dbReference>
<evidence type="ECO:0000256" key="1">
    <source>
        <dbReference type="SAM" id="MobiDB-lite"/>
    </source>
</evidence>
<feature type="region of interest" description="Disordered" evidence="1">
    <location>
        <begin position="1"/>
        <end position="27"/>
    </location>
</feature>
<keyword evidence="3" id="KW-1185">Reference proteome</keyword>
<dbReference type="Proteomes" id="UP001209570">
    <property type="component" value="Unassembled WGS sequence"/>
</dbReference>
<sequence>MARTRATNEGAAKDREHFAGDDDASDVMADGPTADATILASADAVAAVAAASAAETLAAATAAAAAAAAAAGADAAIAASIEAPSATPSVSVAVGSEPMLPMYMTPDMAAYTNSTRAATAPPRAPGAMALMAPSPVSASNGATQRFPPFRESYADMGELRRELKVLSVQMSLPYFMHHSSPQRLEARCPTWKNRKHNPVTCDFVVAANRHTNGRVYITRANLTHSLTR</sequence>
<dbReference type="AlphaFoldDB" id="A0AAD5Q296"/>
<evidence type="ECO:0000313" key="2">
    <source>
        <dbReference type="EMBL" id="KAJ0392408.1"/>
    </source>
</evidence>
<comment type="caution">
    <text evidence="2">The sequence shown here is derived from an EMBL/GenBank/DDBJ whole genome shotgun (WGS) entry which is preliminary data.</text>
</comment>
<name>A0AAD5Q296_PYTIN</name>
<protein>
    <submittedName>
        <fullName evidence="2">Uncharacterized protein</fullName>
    </submittedName>
</protein>
<reference evidence="2" key="1">
    <citation type="submission" date="2021-12" db="EMBL/GenBank/DDBJ databases">
        <title>Prjna785345.</title>
        <authorList>
            <person name="Rujirawat T."/>
            <person name="Krajaejun T."/>
        </authorList>
    </citation>
    <scope>NUCLEOTIDE SEQUENCE</scope>
    <source>
        <strain evidence="2">Pi057C3</strain>
    </source>
</reference>
<evidence type="ECO:0000313" key="3">
    <source>
        <dbReference type="Proteomes" id="UP001209570"/>
    </source>
</evidence>
<organism evidence="2 3">
    <name type="scientific">Pythium insidiosum</name>
    <name type="common">Pythiosis disease agent</name>
    <dbReference type="NCBI Taxonomy" id="114742"/>
    <lineage>
        <taxon>Eukaryota</taxon>
        <taxon>Sar</taxon>
        <taxon>Stramenopiles</taxon>
        <taxon>Oomycota</taxon>
        <taxon>Peronosporomycetes</taxon>
        <taxon>Pythiales</taxon>
        <taxon>Pythiaceae</taxon>
        <taxon>Pythium</taxon>
    </lineage>
</organism>